<reference evidence="5" key="1">
    <citation type="submission" date="2020-12" db="EMBL/GenBank/DDBJ databases">
        <title>Metabolic potential, ecology and presence of endohyphal bacteria is reflected in genomic diversity of Mucoromycotina.</title>
        <authorList>
            <person name="Muszewska A."/>
            <person name="Okrasinska A."/>
            <person name="Steczkiewicz K."/>
            <person name="Drgas O."/>
            <person name="Orlowska M."/>
            <person name="Perlinska-Lenart U."/>
            <person name="Aleksandrzak-Piekarczyk T."/>
            <person name="Szatraj K."/>
            <person name="Zielenkiewicz U."/>
            <person name="Pilsyk S."/>
            <person name="Malc E."/>
            <person name="Mieczkowski P."/>
            <person name="Kruszewska J.S."/>
            <person name="Biernat P."/>
            <person name="Pawlowska J."/>
        </authorList>
    </citation>
    <scope>NUCLEOTIDE SEQUENCE</scope>
    <source>
        <strain evidence="5">WA0000017839</strain>
    </source>
</reference>
<dbReference type="SMART" id="SM00109">
    <property type="entry name" value="C1"/>
    <property type="match status" value="2"/>
</dbReference>
<dbReference type="InterPro" id="IPR046349">
    <property type="entry name" value="C1-like_sf"/>
</dbReference>
<keyword evidence="6" id="KW-1185">Reference proteome</keyword>
<dbReference type="SUPFAM" id="SSF48371">
    <property type="entry name" value="ARM repeat"/>
    <property type="match status" value="1"/>
</dbReference>
<accession>A0A8H7RAU9</accession>
<feature type="compositionally biased region" description="Polar residues" evidence="3">
    <location>
        <begin position="33"/>
        <end position="46"/>
    </location>
</feature>
<dbReference type="Proteomes" id="UP000603453">
    <property type="component" value="Unassembled WGS sequence"/>
</dbReference>
<feature type="compositionally biased region" description="Basic and acidic residues" evidence="3">
    <location>
        <begin position="468"/>
        <end position="478"/>
    </location>
</feature>
<protein>
    <recommendedName>
        <fullName evidence="4">Phorbol-ester/DAG-type domain-containing protein</fullName>
    </recommendedName>
</protein>
<feature type="compositionally biased region" description="Polar residues" evidence="3">
    <location>
        <begin position="289"/>
        <end position="306"/>
    </location>
</feature>
<proteinExistence type="predicted"/>
<dbReference type="SUPFAM" id="SSF57889">
    <property type="entry name" value="Cysteine-rich domain"/>
    <property type="match status" value="2"/>
</dbReference>
<evidence type="ECO:0000259" key="4">
    <source>
        <dbReference type="PROSITE" id="PS50081"/>
    </source>
</evidence>
<dbReference type="Gene3D" id="3.30.60.20">
    <property type="match status" value="1"/>
</dbReference>
<name>A0A8H7RAU9_9FUNG</name>
<feature type="compositionally biased region" description="Basic and acidic residues" evidence="3">
    <location>
        <begin position="267"/>
        <end position="283"/>
    </location>
</feature>
<dbReference type="InterPro" id="IPR002219">
    <property type="entry name" value="PKC_DAG/PE"/>
</dbReference>
<dbReference type="GO" id="GO:0046872">
    <property type="term" value="F:metal ion binding"/>
    <property type="evidence" value="ECO:0007669"/>
    <property type="project" value="UniProtKB-KW"/>
</dbReference>
<keyword evidence="2" id="KW-0862">Zinc</keyword>
<sequence>MTSNHSSRLNATVINIHSPDNQTHSPELDSQRRPSANSNATRQAPSKPSPKVEEYRKMIQHIINKILKRKRPPTALFHLSEYCRTTEVTDQFDNDDTIDLLIQLRSALLVCHNVGLSGQVLMQGERTPTASPVSSRTNSPAHSPRLGSPSRSAEGVSSASPNLVSKIEKKTDFETILHVLSDLVLNDSRFKTANPKPSRPPFTMQTILIDIALLLVQIRDDSAGLYHIGSVFLPAFEAFSNGTLLGKLLSLYLDNLLPKLMKCKDETKSQVEPKTLPKTDNKSHLIPPLTQNTPTINIQSPEPESSTVPLKLSQLTIDTRPYSADVINPSSPLSPPALSTHSSMQGQTIDNYHAYALFTPLLFFMIQYLDPYLAAQPNKSQQENLTHTLTSQANSIHNFHRALSFMMSCKPDLYLDILQVISHSTPEVKFRACQILMYYYFESVGHITVADPLPLLGTREELEVLDQRREQQEFEENRQNPQKHHPMNLARQQSVADSLAENLVEDDHVWYPHIFEREHQDNSLHTDSPIKPNDTANISVANDDTNETYCRECFKTIKGFGLRCFQCKDSIHYNCSSAVTDMKDQGIMFYVKTGGIQKLLTPQFCPIPSQPRFRDMVNRGILGWTAKSNSTKVCLLGHTFNLVNLYTVMICACCGLPLWGISQQGYKCTDCNRFVHPHCIAEAEELNSFSDLKCRKKPTLQQFQACVPYQPLLESDIQISETDLAKNLSEFYGDALPLNEESLEGRGFEEVSTILNTLMLQENILHNGVAAGCILIIRDSSDPLSFSPVHQHYDGSISPQKSSGSKWEEKLPHCKMLAKSTGLCKAYLSSGKCKGSTFFDDFYNNQLQDSDDCIFSKEEYLGHISAMMKCLKTSFANSNFAATAIPSISTDKRRSAGDSRGFLQVSPNPFTAWDDEEDDFTEGNVPNEHLDRSIILSWVMTNLNFKSRKAAEIILQHMRNLGLFERFDAAPILFNSDVTKQEDKVVQCIFPVPYAIDCSANVESLINSIDASLQDVDLSINECGLSLLTRRCSPDPFMSSYTTERLVHAIVSWTFDEDERLLALHAELTSGNKSSSHQHKKQHNRRVQAALLARIKGDHNVTGDRQQQNAYIRNKTGGVSSGASTNYVTIRAALRDRYVVSWMKKVHDMDIAAYTDMLFNAMDSIIDNNREDCAVPNWEEPNDTKKHVMQKYEQFISYIMKLKTNNLTFSSTDSLIQKWLDTTYTEFSALGILEEKEPVDIRHLVKLCSSRSSSKPLGLQNSIGESTHPMEMIIAQFNTGDKESIDRGMRWLSLITHSGTGIPANSLAQIARLIVAARTPLFIVAEFIKLIWFQAVNITNVATPRAAVIDVIGYLNEISMETLNDHNENQALSEKSLNSAQTFIKYSAALACYAYSCPLDNINDLDIVPHTGNHVSQITQNKRSTLPVENSLLHADENTPLIKCMLVYLQYDQLNVREDVVKLFYALSHWGYGIENKDVFIKQCMPQLVSSVWELLTPAYDYFSNTNLALLMKLISIDVRYFQACVFKVFEDANWEVRYQGLDNLFGLFTKMDAAFQTEWLKLLSHLGPVFSYFVGCLWDKEEYVRSKAYALIRTFGTLHLRSAFRCWEAYFLTATDRQRMSLVSLMIQLNALFPEWQVLQWESLLEALELKTPTDILDEFSRPVSNDHEFLKENINTHDSDTNQRHYQEQQTAESENVKVLMLTLALQMLSNHLSIEHAQIYRLKFILVQLMDFQNCQFFNDGGEISIDFGLLKYNPRDPTRVAVMVSCIRGLKKIMDSFAPLPAETVATLASDSIEQNKMNLSENSSPGVHFIDVVLKMVNSGLDLIQLGHMMLKAWLEIILIVVYKHNILEREYEQNIVSCMKQIIDLLTEEISEENKLLILEILKCLLRRSDHLTAMVLSKQILALGKLMTRSGIKNSEPVFLKAKQFLKSAFLRFAVAGLFVLMFKNQAVADTDSSDVDLFFVLRTVIDQDDVIPDEDFRGEIIYLRDQPVRDVLDKLMKQQMERKAFSTVLHNTSRYVETVHTHPYSENILNDYAGFINALIKHTLDWRRSDWNINPIFTMSAILLKEHPYHHSILLPSIQALFKHGLQNCIIQPDNVAQLIIAFSGIATMPGTPPGNVFVEMIIEELKNSFATNFKPNKDTFLALLELVLWDTKPNCQVWYNKIETSILGETIYGHNHPRFFQGKMLPLCKLLVNHLKRVPTSQQFTKKDFKVYSCTAQLLVSMCVSDPKQMPIIFGYLKVNEQTECLRFLNWFILTLLKEKSDLLMFNMLAYENTMTELLVKVFNTIDIDFHTSDLNFSFSTASEKLLLGFLLLKSFVLLKLRTGVVKHLSLGTKSQVLNPISFWLSIWPAIRRLLDIIEPSTLFMPGNVGLSVWSMFLSLIRFLFTSRSEIVMINAFEWTDVLNTLLIKLDEHDQNVPHQDNGGTDHIISLSEFREQAEKLKEMFAVPPIEVPAETMINQLHLEIRDIMRLQAESITVQGNNRVLLQAAYGDSH</sequence>
<dbReference type="EMBL" id="JAEPRD010000024">
    <property type="protein sequence ID" value="KAG2207557.1"/>
    <property type="molecule type" value="Genomic_DNA"/>
</dbReference>
<dbReference type="PANTHER" id="PTHR21696">
    <property type="entry name" value="PROTEIN UNC-79 HOMOLOG"/>
    <property type="match status" value="1"/>
</dbReference>
<evidence type="ECO:0000313" key="6">
    <source>
        <dbReference type="Proteomes" id="UP000603453"/>
    </source>
</evidence>
<feature type="compositionally biased region" description="Polar residues" evidence="3">
    <location>
        <begin position="1"/>
        <end position="25"/>
    </location>
</feature>
<feature type="region of interest" description="Disordered" evidence="3">
    <location>
        <begin position="1"/>
        <end position="54"/>
    </location>
</feature>
<dbReference type="PANTHER" id="PTHR21696:SF2">
    <property type="entry name" value="PROTEIN UNC-79 HOMOLOG"/>
    <property type="match status" value="1"/>
</dbReference>
<keyword evidence="1" id="KW-0479">Metal-binding</keyword>
<feature type="compositionally biased region" description="Polar residues" evidence="3">
    <location>
        <begin position="149"/>
        <end position="159"/>
    </location>
</feature>
<evidence type="ECO:0000313" key="5">
    <source>
        <dbReference type="EMBL" id="KAG2207557.1"/>
    </source>
</evidence>
<dbReference type="InterPro" id="IPR024855">
    <property type="entry name" value="UNC79"/>
</dbReference>
<feature type="region of interest" description="Disordered" evidence="3">
    <location>
        <begin position="267"/>
        <end position="306"/>
    </location>
</feature>
<evidence type="ECO:0000256" key="2">
    <source>
        <dbReference type="ARBA" id="ARBA00022833"/>
    </source>
</evidence>
<gene>
    <name evidence="5" type="ORF">INT47_004307</name>
</gene>
<feature type="domain" description="Phorbol-ester/DAG-type" evidence="4">
    <location>
        <begin position="637"/>
        <end position="694"/>
    </location>
</feature>
<dbReference type="PROSITE" id="PS50081">
    <property type="entry name" value="ZF_DAG_PE_2"/>
    <property type="match status" value="1"/>
</dbReference>
<feature type="compositionally biased region" description="Polar residues" evidence="3">
    <location>
        <begin position="126"/>
        <end position="141"/>
    </location>
</feature>
<feature type="region of interest" description="Disordered" evidence="3">
    <location>
        <begin position="468"/>
        <end position="491"/>
    </location>
</feature>
<evidence type="ECO:0000256" key="3">
    <source>
        <dbReference type="SAM" id="MobiDB-lite"/>
    </source>
</evidence>
<dbReference type="InterPro" id="IPR016024">
    <property type="entry name" value="ARM-type_fold"/>
</dbReference>
<comment type="caution">
    <text evidence="5">The sequence shown here is derived from an EMBL/GenBank/DDBJ whole genome shotgun (WGS) entry which is preliminary data.</text>
</comment>
<feature type="region of interest" description="Disordered" evidence="3">
    <location>
        <begin position="123"/>
        <end position="159"/>
    </location>
</feature>
<organism evidence="5 6">
    <name type="scientific">Mucor saturninus</name>
    <dbReference type="NCBI Taxonomy" id="64648"/>
    <lineage>
        <taxon>Eukaryota</taxon>
        <taxon>Fungi</taxon>
        <taxon>Fungi incertae sedis</taxon>
        <taxon>Mucoromycota</taxon>
        <taxon>Mucoromycotina</taxon>
        <taxon>Mucoromycetes</taxon>
        <taxon>Mucorales</taxon>
        <taxon>Mucorineae</taxon>
        <taxon>Mucoraceae</taxon>
        <taxon>Mucor</taxon>
    </lineage>
</organism>
<evidence type="ECO:0000256" key="1">
    <source>
        <dbReference type="ARBA" id="ARBA00022723"/>
    </source>
</evidence>
<dbReference type="OrthoDB" id="6270916at2759"/>
<dbReference type="Pfam" id="PF00130">
    <property type="entry name" value="C1_1"/>
    <property type="match status" value="1"/>
</dbReference>